<sequence>MHPPPQASPVFSRQVHVTRIDGTRIWPTLVACALYSALIFAVMVQVVDMEATGWRIALDMLVWLGLFAVWMVGLVFVVAGWAWVETRWLRPAKGRPKPFDASTQVDVGEDGFAVQGLGHIDWIDVLTIEGIPDSDSYLIVHTRPFGKLMLTAPVDELAPVVAHYLSRGGPARPAHAGTLQSRAMVFCWRCFRTWIWAGYALAGAAGIAVLGHASDAGFVKTVVALCVLVPLVAWLVWAIPLAQLSTFSPSRVRAFELDGTLLRSTDGQWHIDLLRARVSHRRANGIGYAFSFLAIRPESGKKLDLALEGGADQSALLHALIDRGLLPPPPPPPYAEG</sequence>
<keyword evidence="1" id="KW-0812">Transmembrane</keyword>
<dbReference type="AlphaFoldDB" id="A0A679JLR0"/>
<feature type="transmembrane region" description="Helical" evidence="1">
    <location>
        <begin position="25"/>
        <end position="48"/>
    </location>
</feature>
<proteinExistence type="predicted"/>
<dbReference type="EMBL" id="LR743508">
    <property type="protein sequence ID" value="CAA2109931.1"/>
    <property type="molecule type" value="Genomic_DNA"/>
</dbReference>
<protein>
    <submittedName>
        <fullName evidence="2">Uncharacterized protein</fullName>
    </submittedName>
</protein>
<reference evidence="2" key="1">
    <citation type="submission" date="2019-12" db="EMBL/GenBank/DDBJ databases">
        <authorList>
            <person name="Cremers G."/>
        </authorList>
    </citation>
    <scope>NUCLEOTIDE SEQUENCE</scope>
    <source>
        <strain evidence="2">Vvax</strain>
    </source>
</reference>
<feature type="transmembrane region" description="Helical" evidence="1">
    <location>
        <begin position="60"/>
        <end position="84"/>
    </location>
</feature>
<name>A0A679JLR0_VARPD</name>
<organism evidence="2">
    <name type="scientific">Variovorax paradoxus</name>
    <dbReference type="NCBI Taxonomy" id="34073"/>
    <lineage>
        <taxon>Bacteria</taxon>
        <taxon>Pseudomonadati</taxon>
        <taxon>Pseudomonadota</taxon>
        <taxon>Betaproteobacteria</taxon>
        <taxon>Burkholderiales</taxon>
        <taxon>Comamonadaceae</taxon>
        <taxon>Variovorax</taxon>
    </lineage>
</organism>
<keyword evidence="1" id="KW-1133">Transmembrane helix</keyword>
<gene>
    <name evidence="2" type="ORF">VVAX_06203</name>
</gene>
<evidence type="ECO:0000313" key="2">
    <source>
        <dbReference type="EMBL" id="CAA2109931.1"/>
    </source>
</evidence>
<keyword evidence="1" id="KW-0472">Membrane</keyword>
<dbReference type="RefSeq" id="WP_339094074.1">
    <property type="nucleotide sequence ID" value="NZ_LR743508.1"/>
</dbReference>
<evidence type="ECO:0000256" key="1">
    <source>
        <dbReference type="SAM" id="Phobius"/>
    </source>
</evidence>
<feature type="transmembrane region" description="Helical" evidence="1">
    <location>
        <begin position="222"/>
        <end position="242"/>
    </location>
</feature>
<feature type="transmembrane region" description="Helical" evidence="1">
    <location>
        <begin position="191"/>
        <end position="210"/>
    </location>
</feature>
<accession>A0A679JLR0</accession>